<geneLocation type="plasmid" evidence="2">
    <name>pANL</name>
</geneLocation>
<proteinExistence type="predicted"/>
<gene>
    <name evidence="2" type="ORF">anL07</name>
</gene>
<accession>Q8KUW6</accession>
<protein>
    <submittedName>
        <fullName evidence="2">ANL07</fullName>
    </submittedName>
</protein>
<reference evidence="2" key="1">
    <citation type="journal article" date="2008" name="Plasmid">
        <title>The complete sequence and functional analysis of pANL, the large plasmid of the unicellular freshwater cyanobacterium Synechococcus elongatus PCC 7942.</title>
        <authorList>
            <person name="Chen Y."/>
            <person name="Kay Holtman C."/>
            <person name="Magnuson R.D."/>
            <person name="Youderian P.A."/>
            <person name="Golden S.S."/>
        </authorList>
    </citation>
    <scope>NUCLEOTIDE SEQUENCE</scope>
    <source>
        <strain evidence="2">PCC 7942</strain>
        <plasmid evidence="2">pANL</plasmid>
    </source>
</reference>
<feature type="region of interest" description="Disordered" evidence="1">
    <location>
        <begin position="1"/>
        <end position="27"/>
    </location>
</feature>
<organism evidence="2">
    <name type="scientific">Synechococcus elongatus (strain ATCC 33912 / PCC 7942 / FACHB-805)</name>
    <name type="common">Anacystis nidulans R2</name>
    <dbReference type="NCBI Taxonomy" id="1140"/>
    <lineage>
        <taxon>Bacteria</taxon>
        <taxon>Bacillati</taxon>
        <taxon>Cyanobacteriota</taxon>
        <taxon>Cyanophyceae</taxon>
        <taxon>Synechococcales</taxon>
        <taxon>Synechococcaceae</taxon>
        <taxon>Synechococcus</taxon>
    </lineage>
</organism>
<feature type="compositionally biased region" description="Basic and acidic residues" evidence="1">
    <location>
        <begin position="12"/>
        <end position="21"/>
    </location>
</feature>
<evidence type="ECO:0000256" key="1">
    <source>
        <dbReference type="SAM" id="MobiDB-lite"/>
    </source>
</evidence>
<name>Q8KUW6_SYNE7</name>
<dbReference type="AlphaFoldDB" id="Q8KUW6"/>
<evidence type="ECO:0000313" key="2">
    <source>
        <dbReference type="EMBL" id="AAM81138.2"/>
    </source>
</evidence>
<sequence length="86" mass="9563">MLGDKGFPKSNRGSDRPKQDSPRSLFGLPATLLGMGDGTRSAARYAEQPLPCYAAPFRRPRFSTYVVSQGSTKTQLRLSRRWRSAT</sequence>
<keyword evidence="2" id="KW-0614">Plasmid</keyword>
<dbReference type="EMBL" id="AF441790">
    <property type="protein sequence ID" value="AAM81138.2"/>
    <property type="molecule type" value="Genomic_DNA"/>
</dbReference>